<dbReference type="OrthoDB" id="4932133at2759"/>
<organism evidence="2 3">
    <name type="scientific">Botryobasidium botryosum (strain FD-172 SS1)</name>
    <dbReference type="NCBI Taxonomy" id="930990"/>
    <lineage>
        <taxon>Eukaryota</taxon>
        <taxon>Fungi</taxon>
        <taxon>Dikarya</taxon>
        <taxon>Basidiomycota</taxon>
        <taxon>Agaricomycotina</taxon>
        <taxon>Agaricomycetes</taxon>
        <taxon>Cantharellales</taxon>
        <taxon>Botryobasidiaceae</taxon>
        <taxon>Botryobasidium</taxon>
    </lineage>
</organism>
<dbReference type="AlphaFoldDB" id="A0A067M3F2"/>
<keyword evidence="1" id="KW-0732">Signal</keyword>
<feature type="signal peptide" evidence="1">
    <location>
        <begin position="1"/>
        <end position="20"/>
    </location>
</feature>
<proteinExistence type="predicted"/>
<feature type="chain" id="PRO_5001640958" description="Hydrophobin" evidence="1">
    <location>
        <begin position="21"/>
        <end position="89"/>
    </location>
</feature>
<evidence type="ECO:0000313" key="3">
    <source>
        <dbReference type="Proteomes" id="UP000027195"/>
    </source>
</evidence>
<dbReference type="HOGENOM" id="CLU_168408_0_0_1"/>
<keyword evidence="3" id="KW-1185">Reference proteome</keyword>
<sequence length="89" mass="9416">MRLEFVIIFLVSFLAVGTLAGHNCKCQDSRGQYNELTVICCGKDPKANPGIVYYGGGNHQCTSPFGAIDSGAFVACCQSEGVGGAFCWD</sequence>
<reference evidence="3" key="1">
    <citation type="journal article" date="2014" name="Proc. Natl. Acad. Sci. U.S.A.">
        <title>Extensive sampling of basidiomycete genomes demonstrates inadequacy of the white-rot/brown-rot paradigm for wood decay fungi.</title>
        <authorList>
            <person name="Riley R."/>
            <person name="Salamov A.A."/>
            <person name="Brown D.W."/>
            <person name="Nagy L.G."/>
            <person name="Floudas D."/>
            <person name="Held B.W."/>
            <person name="Levasseur A."/>
            <person name="Lombard V."/>
            <person name="Morin E."/>
            <person name="Otillar R."/>
            <person name="Lindquist E.A."/>
            <person name="Sun H."/>
            <person name="LaButti K.M."/>
            <person name="Schmutz J."/>
            <person name="Jabbour D."/>
            <person name="Luo H."/>
            <person name="Baker S.E."/>
            <person name="Pisabarro A.G."/>
            <person name="Walton J.D."/>
            <person name="Blanchette R.A."/>
            <person name="Henrissat B."/>
            <person name="Martin F."/>
            <person name="Cullen D."/>
            <person name="Hibbett D.S."/>
            <person name="Grigoriev I.V."/>
        </authorList>
    </citation>
    <scope>NUCLEOTIDE SEQUENCE [LARGE SCALE GENOMIC DNA]</scope>
    <source>
        <strain evidence="3">FD-172 SS1</strain>
    </source>
</reference>
<evidence type="ECO:0000313" key="2">
    <source>
        <dbReference type="EMBL" id="KDQ10099.1"/>
    </source>
</evidence>
<protein>
    <recommendedName>
        <fullName evidence="4">Hydrophobin</fullName>
    </recommendedName>
</protein>
<evidence type="ECO:0000256" key="1">
    <source>
        <dbReference type="SAM" id="SignalP"/>
    </source>
</evidence>
<dbReference type="Pfam" id="PF19373">
    <property type="entry name" value="DUF5948"/>
    <property type="match status" value="1"/>
</dbReference>
<dbReference type="InParanoid" id="A0A067M3F2"/>
<name>A0A067M3F2_BOTB1</name>
<dbReference type="EMBL" id="KL198071">
    <property type="protein sequence ID" value="KDQ10099.1"/>
    <property type="molecule type" value="Genomic_DNA"/>
</dbReference>
<gene>
    <name evidence="2" type="ORF">BOTBODRAFT_58295</name>
</gene>
<evidence type="ECO:0008006" key="4">
    <source>
        <dbReference type="Google" id="ProtNLM"/>
    </source>
</evidence>
<dbReference type="Proteomes" id="UP000027195">
    <property type="component" value="Unassembled WGS sequence"/>
</dbReference>
<accession>A0A067M3F2</accession>
<dbReference type="InterPro" id="IPR045992">
    <property type="entry name" value="DUF5948"/>
</dbReference>